<comment type="caution">
    <text evidence="1">The sequence shown here is derived from an EMBL/GenBank/DDBJ whole genome shotgun (WGS) entry which is preliminary data.</text>
</comment>
<name>A0A511RGF3_9DEIN</name>
<gene>
    <name evidence="1" type="ORF">ODE01S_01620</name>
</gene>
<dbReference type="AlphaFoldDB" id="A0A511RGF3"/>
<dbReference type="EMBL" id="BJXN01000001">
    <property type="protein sequence ID" value="GEM88728.1"/>
    <property type="molecule type" value="Genomic_DNA"/>
</dbReference>
<reference evidence="1 2" key="1">
    <citation type="submission" date="2019-07" db="EMBL/GenBank/DDBJ databases">
        <title>Whole genome shotgun sequence of Oceanithermus desulfurans NBRC 100063.</title>
        <authorList>
            <person name="Hosoyama A."/>
            <person name="Uohara A."/>
            <person name="Ohji S."/>
            <person name="Ichikawa N."/>
        </authorList>
    </citation>
    <scope>NUCLEOTIDE SEQUENCE [LARGE SCALE GENOMIC DNA]</scope>
    <source>
        <strain evidence="1 2">NBRC 100063</strain>
    </source>
</reference>
<dbReference type="Proteomes" id="UP000321827">
    <property type="component" value="Unassembled WGS sequence"/>
</dbReference>
<dbReference type="OrthoDB" id="26780at2"/>
<evidence type="ECO:0000313" key="2">
    <source>
        <dbReference type="Proteomes" id="UP000321827"/>
    </source>
</evidence>
<organism evidence="1 2">
    <name type="scientific">Oceanithermus desulfurans NBRC 100063</name>
    <dbReference type="NCBI Taxonomy" id="1227550"/>
    <lineage>
        <taxon>Bacteria</taxon>
        <taxon>Thermotogati</taxon>
        <taxon>Deinococcota</taxon>
        <taxon>Deinococci</taxon>
        <taxon>Thermales</taxon>
        <taxon>Thermaceae</taxon>
        <taxon>Oceanithermus</taxon>
    </lineage>
</organism>
<accession>A0A511RGF3</accession>
<evidence type="ECO:0000313" key="1">
    <source>
        <dbReference type="EMBL" id="GEM88728.1"/>
    </source>
</evidence>
<proteinExistence type="predicted"/>
<protein>
    <submittedName>
        <fullName evidence="1">Uncharacterized protein</fullName>
    </submittedName>
</protein>
<sequence length="99" mass="11580">MKRIQRLFRTPPQALPAAMLNLLIEVDNREGRAGLDRLEREIKAALARLQAAGHPQAARLTLWLKALEAYRRTYHPRSRWTRFLRRPRAFRRAVPASAR</sequence>
<dbReference type="RefSeq" id="WP_147144857.1">
    <property type="nucleotide sequence ID" value="NZ_BJXN01000001.1"/>
</dbReference>